<evidence type="ECO:0000313" key="6">
    <source>
        <dbReference type="Proteomes" id="UP000294545"/>
    </source>
</evidence>
<evidence type="ECO:0000256" key="3">
    <source>
        <dbReference type="SAM" id="SignalP"/>
    </source>
</evidence>
<keyword evidence="3" id="KW-0732">Signal</keyword>
<dbReference type="Gene3D" id="3.40.33.10">
    <property type="entry name" value="CAP"/>
    <property type="match status" value="1"/>
</dbReference>
<feature type="compositionally biased region" description="Polar residues" evidence="2">
    <location>
        <begin position="137"/>
        <end position="149"/>
    </location>
</feature>
<dbReference type="PANTHER" id="PTHR31157:SF1">
    <property type="entry name" value="SCP DOMAIN-CONTAINING PROTEIN"/>
    <property type="match status" value="1"/>
</dbReference>
<evidence type="ECO:0000259" key="4">
    <source>
        <dbReference type="PROSITE" id="PS50002"/>
    </source>
</evidence>
<dbReference type="EMBL" id="SMGQ01000011">
    <property type="protein sequence ID" value="TCK98482.1"/>
    <property type="molecule type" value="Genomic_DNA"/>
</dbReference>
<evidence type="ECO:0000313" key="5">
    <source>
        <dbReference type="EMBL" id="TCK98482.1"/>
    </source>
</evidence>
<feature type="chain" id="PRO_5020229893" evidence="3">
    <location>
        <begin position="25"/>
        <end position="278"/>
    </location>
</feature>
<dbReference type="SUPFAM" id="SSF55797">
    <property type="entry name" value="PR-1-like"/>
    <property type="match status" value="1"/>
</dbReference>
<feature type="region of interest" description="Disordered" evidence="2">
    <location>
        <begin position="106"/>
        <end position="151"/>
    </location>
</feature>
<dbReference type="RefSeq" id="WP_132281130.1">
    <property type="nucleotide sequence ID" value="NZ_SMGQ01000011.1"/>
</dbReference>
<evidence type="ECO:0000256" key="2">
    <source>
        <dbReference type="SAM" id="MobiDB-lite"/>
    </source>
</evidence>
<proteinExistence type="predicted"/>
<dbReference type="PROSITE" id="PS50002">
    <property type="entry name" value="SH3"/>
    <property type="match status" value="1"/>
</dbReference>
<keyword evidence="1" id="KW-0728">SH3 domain</keyword>
<dbReference type="PANTHER" id="PTHR31157">
    <property type="entry name" value="SCP DOMAIN-CONTAINING PROTEIN"/>
    <property type="match status" value="1"/>
</dbReference>
<feature type="signal peptide" evidence="3">
    <location>
        <begin position="1"/>
        <end position="24"/>
    </location>
</feature>
<dbReference type="PROSITE" id="PS51257">
    <property type="entry name" value="PROKAR_LIPOPROTEIN"/>
    <property type="match status" value="1"/>
</dbReference>
<dbReference type="Pfam" id="PF00188">
    <property type="entry name" value="CAP"/>
    <property type="match status" value="1"/>
</dbReference>
<dbReference type="InterPro" id="IPR014044">
    <property type="entry name" value="CAP_dom"/>
</dbReference>
<comment type="caution">
    <text evidence="5">The sequence shown here is derived from an EMBL/GenBank/DDBJ whole genome shotgun (WGS) entry which is preliminary data.</text>
</comment>
<organism evidence="5 6">
    <name type="scientific">Natranaerovirga hydrolytica</name>
    <dbReference type="NCBI Taxonomy" id="680378"/>
    <lineage>
        <taxon>Bacteria</taxon>
        <taxon>Bacillati</taxon>
        <taxon>Bacillota</taxon>
        <taxon>Clostridia</taxon>
        <taxon>Lachnospirales</taxon>
        <taxon>Natranaerovirgaceae</taxon>
        <taxon>Natranaerovirga</taxon>
    </lineage>
</organism>
<feature type="domain" description="SH3" evidence="4">
    <location>
        <begin position="36"/>
        <end position="102"/>
    </location>
</feature>
<dbReference type="AlphaFoldDB" id="A0A4R1N0Q7"/>
<dbReference type="InterPro" id="IPR001452">
    <property type="entry name" value="SH3_domain"/>
</dbReference>
<reference evidence="5 6" key="1">
    <citation type="submission" date="2019-03" db="EMBL/GenBank/DDBJ databases">
        <title>Genomic Encyclopedia of Type Strains, Phase IV (KMG-IV): sequencing the most valuable type-strain genomes for metagenomic binning, comparative biology and taxonomic classification.</title>
        <authorList>
            <person name="Goeker M."/>
        </authorList>
    </citation>
    <scope>NUCLEOTIDE SEQUENCE [LARGE SCALE GENOMIC DNA]</scope>
    <source>
        <strain evidence="5 6">DSM 24176</strain>
    </source>
</reference>
<keyword evidence="6" id="KW-1185">Reference proteome</keyword>
<dbReference type="OrthoDB" id="9783944at2"/>
<accession>A0A4R1N0Q7</accession>
<feature type="compositionally biased region" description="Polar residues" evidence="2">
    <location>
        <begin position="113"/>
        <end position="127"/>
    </location>
</feature>
<dbReference type="NCBIfam" id="TIGR02909">
    <property type="entry name" value="spore_YkwD"/>
    <property type="match status" value="1"/>
</dbReference>
<dbReference type="InterPro" id="IPR014258">
    <property type="entry name" value="CAP_domain_YkwD-like"/>
</dbReference>
<name>A0A4R1N0Q7_9FIRM</name>
<dbReference type="InterPro" id="IPR035940">
    <property type="entry name" value="CAP_sf"/>
</dbReference>
<protein>
    <submittedName>
        <fullName evidence="5">Putative YkwD family protein</fullName>
    </submittedName>
</protein>
<dbReference type="Proteomes" id="UP000294545">
    <property type="component" value="Unassembled WGS sequence"/>
</dbReference>
<evidence type="ECO:0000256" key="1">
    <source>
        <dbReference type="ARBA" id="ARBA00022443"/>
    </source>
</evidence>
<sequence>MKKIYLIVSLLCITLLLTSCTGQAVGGVESSVQEEGDIKTVKVTQGTADIRSGCSDDAPILQSSNQDEVLNVVNDVDDWYAVRLEDQEIGFVPKDNVTPVVTDDLDIEDTDESPNNTNDVTPQTDVGPNNDLGRENPGTNNTAGENATSLKPVEKEMLDLVNRARADNGAAPLQIDMSVTNVARIKSQDMIDNEYFSHNSPTYGSPFDMLQSFNINYVKAGENIAGNTGVQSAHEALMNSPGHRENILNPDYTHIGIGIQEGGMYGSMFTQLFISKPR</sequence>
<gene>
    <name evidence="5" type="ORF">EDC19_0904</name>
</gene>
<dbReference type="CDD" id="cd05379">
    <property type="entry name" value="CAP_bacterial"/>
    <property type="match status" value="1"/>
</dbReference>